<dbReference type="AlphaFoldDB" id="A0A1M5UQ13"/>
<dbReference type="Pfam" id="PF00535">
    <property type="entry name" value="Glycos_transf_2"/>
    <property type="match status" value="1"/>
</dbReference>
<protein>
    <submittedName>
        <fullName evidence="2">Glycosyltransferase, GT2 family</fullName>
    </submittedName>
</protein>
<dbReference type="PANTHER" id="PTHR43179">
    <property type="entry name" value="RHAMNOSYLTRANSFERASE WBBL"/>
    <property type="match status" value="1"/>
</dbReference>
<proteinExistence type="predicted"/>
<accession>A0A1M5UQ13</accession>
<dbReference type="EMBL" id="FQXC01000003">
    <property type="protein sequence ID" value="SHH65091.1"/>
    <property type="molecule type" value="Genomic_DNA"/>
</dbReference>
<dbReference type="GO" id="GO:0016740">
    <property type="term" value="F:transferase activity"/>
    <property type="evidence" value="ECO:0007669"/>
    <property type="project" value="UniProtKB-KW"/>
</dbReference>
<dbReference type="InterPro" id="IPR029044">
    <property type="entry name" value="Nucleotide-diphossugar_trans"/>
</dbReference>
<keyword evidence="3" id="KW-1185">Reference proteome</keyword>
<dbReference type="RefSeq" id="WP_072778244.1">
    <property type="nucleotide sequence ID" value="NZ_FQXC01000003.1"/>
</dbReference>
<evidence type="ECO:0000313" key="2">
    <source>
        <dbReference type="EMBL" id="SHH65091.1"/>
    </source>
</evidence>
<organism evidence="2 3">
    <name type="scientific">Marivita hallyeonensis</name>
    <dbReference type="NCBI Taxonomy" id="996342"/>
    <lineage>
        <taxon>Bacteria</taxon>
        <taxon>Pseudomonadati</taxon>
        <taxon>Pseudomonadota</taxon>
        <taxon>Alphaproteobacteria</taxon>
        <taxon>Rhodobacterales</taxon>
        <taxon>Roseobacteraceae</taxon>
        <taxon>Marivita</taxon>
    </lineage>
</organism>
<dbReference type="STRING" id="996342.SAMN05443551_2747"/>
<dbReference type="OrthoDB" id="9771846at2"/>
<dbReference type="SUPFAM" id="SSF53448">
    <property type="entry name" value="Nucleotide-diphospho-sugar transferases"/>
    <property type="match status" value="1"/>
</dbReference>
<name>A0A1M5UQ13_9RHOB</name>
<feature type="domain" description="Glycosyltransferase 2-like" evidence="1">
    <location>
        <begin position="14"/>
        <end position="142"/>
    </location>
</feature>
<dbReference type="PANTHER" id="PTHR43179:SF7">
    <property type="entry name" value="RHAMNOSYLTRANSFERASE WBBL"/>
    <property type="match status" value="1"/>
</dbReference>
<dbReference type="Gene3D" id="3.90.550.10">
    <property type="entry name" value="Spore Coat Polysaccharide Biosynthesis Protein SpsA, Chain A"/>
    <property type="match status" value="1"/>
</dbReference>
<keyword evidence="2" id="KW-0808">Transferase</keyword>
<evidence type="ECO:0000259" key="1">
    <source>
        <dbReference type="Pfam" id="PF00535"/>
    </source>
</evidence>
<dbReference type="InterPro" id="IPR001173">
    <property type="entry name" value="Glyco_trans_2-like"/>
</dbReference>
<dbReference type="Proteomes" id="UP000184221">
    <property type="component" value="Unassembled WGS sequence"/>
</dbReference>
<sequence length="339" mass="37394">MTEIVVVVLNYKTPDLAVQAAQSAARGMSGYSGAILLVDNDSPDNSFQRMQDAVLAADWPAHLNVQVLQSGHNGGFGAGNNFGIRAGLAICPQADYVYVLNPDACVDDTTISALVDYLEARPKVAFAGSWIYGDDGEDHCSAFRLPGLASEFESATRFGPVTRLLKSYVLPLHIPETSGPVGWVVGASFLARTSVLEEIGLFDETFFLYFEETDICLRAHRAGYEVHFVRESRTCHIGSVSTGLGTWERTPTYWFDSRWYYYSKNYGRSYAVAATVLSAIGTAFWRLRRRLEGKPNTDAHRHLRDMIAHAAKAVFRPTPKTAIRKMTALPKTALQPSLD</sequence>
<gene>
    <name evidence="2" type="ORF">SAMN05443551_2747</name>
</gene>
<evidence type="ECO:0000313" key="3">
    <source>
        <dbReference type="Proteomes" id="UP000184221"/>
    </source>
</evidence>
<reference evidence="2 3" key="1">
    <citation type="submission" date="2016-11" db="EMBL/GenBank/DDBJ databases">
        <authorList>
            <person name="Jaros S."/>
            <person name="Januszkiewicz K."/>
            <person name="Wedrychowicz H."/>
        </authorList>
    </citation>
    <scope>NUCLEOTIDE SEQUENCE [LARGE SCALE GENOMIC DNA]</scope>
    <source>
        <strain evidence="2 3">DSM 29431</strain>
    </source>
</reference>